<proteinExistence type="predicted"/>
<feature type="compositionally biased region" description="Basic and acidic residues" evidence="1">
    <location>
        <begin position="8"/>
        <end position="21"/>
    </location>
</feature>
<evidence type="ECO:0000256" key="1">
    <source>
        <dbReference type="SAM" id="MobiDB-lite"/>
    </source>
</evidence>
<gene>
    <name evidence="2" type="ORF">EDD30_2527</name>
</gene>
<reference evidence="2 3" key="1">
    <citation type="submission" date="2018-11" db="EMBL/GenBank/DDBJ databases">
        <title>Sequencing the genomes of 1000 actinobacteria strains.</title>
        <authorList>
            <person name="Klenk H.-P."/>
        </authorList>
    </citation>
    <scope>NUCLEOTIDE SEQUENCE [LARGE SCALE GENOMIC DNA]</scope>
    <source>
        <strain evidence="2 3">DSM 43634</strain>
    </source>
</reference>
<accession>A0A3N1GHM9</accession>
<evidence type="ECO:0000313" key="2">
    <source>
        <dbReference type="EMBL" id="ROP29715.1"/>
    </source>
</evidence>
<dbReference type="AlphaFoldDB" id="A0A3N1GHM9"/>
<evidence type="ECO:0000313" key="3">
    <source>
        <dbReference type="Proteomes" id="UP000271683"/>
    </source>
</evidence>
<dbReference type="Proteomes" id="UP000271683">
    <property type="component" value="Unassembled WGS sequence"/>
</dbReference>
<comment type="caution">
    <text evidence="2">The sequence shown here is derived from an EMBL/GenBank/DDBJ whole genome shotgun (WGS) entry which is preliminary data.</text>
</comment>
<dbReference type="EMBL" id="RJKL01000001">
    <property type="protein sequence ID" value="ROP29715.1"/>
    <property type="molecule type" value="Genomic_DNA"/>
</dbReference>
<feature type="region of interest" description="Disordered" evidence="1">
    <location>
        <begin position="1"/>
        <end position="44"/>
    </location>
</feature>
<sequence length="67" mass="7740">MTTAPQEWRQRLRARAEETRRSRAAAAAARHDRRRRRAHGLADRQAARLARLRGDRHPFAPDPACSE</sequence>
<organism evidence="2 3">
    <name type="scientific">Couchioplanes caeruleus</name>
    <dbReference type="NCBI Taxonomy" id="56438"/>
    <lineage>
        <taxon>Bacteria</taxon>
        <taxon>Bacillati</taxon>
        <taxon>Actinomycetota</taxon>
        <taxon>Actinomycetes</taxon>
        <taxon>Micromonosporales</taxon>
        <taxon>Micromonosporaceae</taxon>
        <taxon>Couchioplanes</taxon>
    </lineage>
</organism>
<protein>
    <submittedName>
        <fullName evidence="2">Uncharacterized protein</fullName>
    </submittedName>
</protein>
<dbReference type="RefSeq" id="WP_170047705.1">
    <property type="nucleotide sequence ID" value="NZ_RJKL01000001.1"/>
</dbReference>
<name>A0A3N1GHM9_9ACTN</name>